<evidence type="ECO:0000313" key="16">
    <source>
        <dbReference type="Proteomes" id="UP000214588"/>
    </source>
</evidence>
<feature type="domain" description="Cysteinyl-tRNA synthetase class Ia DALR" evidence="14">
    <location>
        <begin position="353"/>
        <end position="416"/>
    </location>
</feature>
<dbReference type="Pfam" id="PF01406">
    <property type="entry name" value="tRNA-synt_1e"/>
    <property type="match status" value="1"/>
</dbReference>
<accession>A0A226BZZ8</accession>
<comment type="cofactor">
    <cofactor evidence="13">
        <name>Zn(2+)</name>
        <dbReference type="ChEBI" id="CHEBI:29105"/>
    </cofactor>
    <text evidence="13">Binds 1 zinc ion per subunit.</text>
</comment>
<dbReference type="CDD" id="cd00672">
    <property type="entry name" value="CysRS_core"/>
    <property type="match status" value="1"/>
</dbReference>
<feature type="binding site" evidence="13">
    <location>
        <position position="232"/>
    </location>
    <ligand>
        <name>Zn(2+)</name>
        <dbReference type="ChEBI" id="CHEBI:29105"/>
    </ligand>
</feature>
<evidence type="ECO:0000256" key="1">
    <source>
        <dbReference type="ARBA" id="ARBA00004496"/>
    </source>
</evidence>
<dbReference type="Gene3D" id="1.20.120.1910">
    <property type="entry name" value="Cysteine-tRNA ligase, C-terminal anti-codon recognition domain"/>
    <property type="match status" value="1"/>
</dbReference>
<feature type="short sequence motif" description="'HIGH' region" evidence="13">
    <location>
        <begin position="29"/>
        <end position="39"/>
    </location>
</feature>
<keyword evidence="6 13" id="KW-0479">Metal-binding</keyword>
<dbReference type="EC" id="6.1.1.16" evidence="13"/>
<dbReference type="FunFam" id="3.40.50.620:FF:000009">
    <property type="entry name" value="Cysteine--tRNA ligase"/>
    <property type="match status" value="1"/>
</dbReference>
<evidence type="ECO:0000256" key="13">
    <source>
        <dbReference type="HAMAP-Rule" id="MF_00041"/>
    </source>
</evidence>
<dbReference type="SMART" id="SM00840">
    <property type="entry name" value="DALR_2"/>
    <property type="match status" value="1"/>
</dbReference>
<evidence type="ECO:0000256" key="11">
    <source>
        <dbReference type="ARBA" id="ARBA00023146"/>
    </source>
</evidence>
<dbReference type="PANTHER" id="PTHR10890">
    <property type="entry name" value="CYSTEINYL-TRNA SYNTHETASE"/>
    <property type="match status" value="1"/>
</dbReference>
<feature type="binding site" evidence="13">
    <location>
        <position position="207"/>
    </location>
    <ligand>
        <name>Zn(2+)</name>
        <dbReference type="ChEBI" id="CHEBI:29105"/>
    </ligand>
</feature>
<dbReference type="GO" id="GO:0006423">
    <property type="term" value="P:cysteinyl-tRNA aminoacylation"/>
    <property type="evidence" value="ECO:0007669"/>
    <property type="project" value="UniProtKB-UniRule"/>
</dbReference>
<dbReference type="HAMAP" id="MF_00041">
    <property type="entry name" value="Cys_tRNA_synth"/>
    <property type="match status" value="1"/>
</dbReference>
<dbReference type="InterPro" id="IPR014729">
    <property type="entry name" value="Rossmann-like_a/b/a_fold"/>
</dbReference>
<dbReference type="PRINTS" id="PR00983">
    <property type="entry name" value="TRNASYNTHCYS"/>
</dbReference>
<dbReference type="InterPro" id="IPR015803">
    <property type="entry name" value="Cys-tRNA-ligase"/>
</dbReference>
<dbReference type="NCBIfam" id="TIGR00435">
    <property type="entry name" value="cysS"/>
    <property type="match status" value="1"/>
</dbReference>
<comment type="caution">
    <text evidence="15">The sequence shown here is derived from an EMBL/GenBank/DDBJ whole genome shotgun (WGS) entry which is preliminary data.</text>
</comment>
<evidence type="ECO:0000313" key="15">
    <source>
        <dbReference type="EMBL" id="OWZ84556.1"/>
    </source>
</evidence>
<keyword evidence="8 13" id="KW-0862">Zinc</keyword>
<dbReference type="Pfam" id="PF09190">
    <property type="entry name" value="DALR_2"/>
    <property type="match status" value="1"/>
</dbReference>
<name>A0A226BZZ8_9FIRM</name>
<evidence type="ECO:0000256" key="3">
    <source>
        <dbReference type="ARBA" id="ARBA00011245"/>
    </source>
</evidence>
<feature type="binding site" evidence="13">
    <location>
        <position position="27"/>
    </location>
    <ligand>
        <name>Zn(2+)</name>
        <dbReference type="ChEBI" id="CHEBI:29105"/>
    </ligand>
</feature>
<dbReference type="Gene3D" id="3.40.50.620">
    <property type="entry name" value="HUPs"/>
    <property type="match status" value="1"/>
</dbReference>
<dbReference type="InterPro" id="IPR032678">
    <property type="entry name" value="tRNA-synt_1_cat_dom"/>
</dbReference>
<dbReference type="GO" id="GO:0004817">
    <property type="term" value="F:cysteine-tRNA ligase activity"/>
    <property type="evidence" value="ECO:0007669"/>
    <property type="project" value="UniProtKB-UniRule"/>
</dbReference>
<proteinExistence type="inferred from homology"/>
<dbReference type="RefSeq" id="WP_089022886.1">
    <property type="nucleotide sequence ID" value="NZ_NIQC01000004.1"/>
</dbReference>
<comment type="catalytic activity">
    <reaction evidence="12 13">
        <text>tRNA(Cys) + L-cysteine + ATP = L-cysteinyl-tRNA(Cys) + AMP + diphosphate</text>
        <dbReference type="Rhea" id="RHEA:17773"/>
        <dbReference type="Rhea" id="RHEA-COMP:9661"/>
        <dbReference type="Rhea" id="RHEA-COMP:9679"/>
        <dbReference type="ChEBI" id="CHEBI:30616"/>
        <dbReference type="ChEBI" id="CHEBI:33019"/>
        <dbReference type="ChEBI" id="CHEBI:35235"/>
        <dbReference type="ChEBI" id="CHEBI:78442"/>
        <dbReference type="ChEBI" id="CHEBI:78517"/>
        <dbReference type="ChEBI" id="CHEBI:456215"/>
        <dbReference type="EC" id="6.1.1.16"/>
    </reaction>
</comment>
<evidence type="ECO:0000256" key="9">
    <source>
        <dbReference type="ARBA" id="ARBA00022840"/>
    </source>
</evidence>
<feature type="short sequence motif" description="'KMSKS' region" evidence="13">
    <location>
        <begin position="264"/>
        <end position="268"/>
    </location>
</feature>
<keyword evidence="16" id="KW-1185">Reference proteome</keyword>
<protein>
    <recommendedName>
        <fullName evidence="13">Cysteine--tRNA ligase</fullName>
        <ecNumber evidence="13">6.1.1.16</ecNumber>
    </recommendedName>
    <alternativeName>
        <fullName evidence="13">Cysteinyl-tRNA synthetase</fullName>
        <shortName evidence="13">CysRS</shortName>
    </alternativeName>
</protein>
<dbReference type="InterPro" id="IPR015273">
    <property type="entry name" value="Cys-tRNA-synt_Ia_DALR"/>
</dbReference>
<comment type="subcellular location">
    <subcellularLocation>
        <location evidence="1 13">Cytoplasm</location>
    </subcellularLocation>
</comment>
<dbReference type="OrthoDB" id="9815130at2"/>
<evidence type="ECO:0000256" key="10">
    <source>
        <dbReference type="ARBA" id="ARBA00022917"/>
    </source>
</evidence>
<organism evidence="15 16">
    <name type="scientific">Natranaerobius trueperi</name>
    <dbReference type="NCBI Taxonomy" id="759412"/>
    <lineage>
        <taxon>Bacteria</taxon>
        <taxon>Bacillati</taxon>
        <taxon>Bacillota</taxon>
        <taxon>Clostridia</taxon>
        <taxon>Natranaerobiales</taxon>
        <taxon>Natranaerobiaceae</taxon>
        <taxon>Natranaerobius</taxon>
    </lineage>
</organism>
<keyword evidence="10 13" id="KW-0648">Protein biosynthesis</keyword>
<keyword evidence="4 13" id="KW-0963">Cytoplasm</keyword>
<reference evidence="15 16" key="1">
    <citation type="submission" date="2017-06" db="EMBL/GenBank/DDBJ databases">
        <title>Draft Genome Sequence of Natranaerobius trueperi halophilic, alkalithermophilic bacteria from soda lakes.</title>
        <authorList>
            <person name="Zhao B."/>
        </authorList>
    </citation>
    <scope>NUCLEOTIDE SEQUENCE [LARGE SCALE GENOMIC DNA]</scope>
    <source>
        <strain evidence="15 16">DSM 18760</strain>
    </source>
</reference>
<dbReference type="EMBL" id="NIQC01000004">
    <property type="protein sequence ID" value="OWZ84556.1"/>
    <property type="molecule type" value="Genomic_DNA"/>
</dbReference>
<evidence type="ECO:0000256" key="12">
    <source>
        <dbReference type="ARBA" id="ARBA00047398"/>
    </source>
</evidence>
<evidence type="ECO:0000259" key="14">
    <source>
        <dbReference type="SMART" id="SM00840"/>
    </source>
</evidence>
<feature type="binding site" evidence="13">
    <location>
        <position position="267"/>
    </location>
    <ligand>
        <name>ATP</name>
        <dbReference type="ChEBI" id="CHEBI:30616"/>
    </ligand>
</feature>
<dbReference type="GO" id="GO:0005524">
    <property type="term" value="F:ATP binding"/>
    <property type="evidence" value="ECO:0007669"/>
    <property type="project" value="UniProtKB-UniRule"/>
</dbReference>
<sequence length="465" mass="54357">MRLYNTLKRQKEEFVPLRGNEVNMYVCGPTVYDYFHVGNARAFLVFDVVRRYLEYKGYNVNYIQNITDIEDKMIKRANEKGITIFELAEEYTEKYFEDARAIGIKDADVHPRATKHLSEIINIIEELLEKGHAYQSNGDVYFDTESFDGYGQLCKQAPEDLVSGARVSVDDRKKSPTDFVLWKARKEGEPYWESPFGPGRPGWHIECSAMSMKYLNTPLDIHAGGSDLVFPHHENEIAQSEAATGDKFCKYWLHVGYLEIDNRKMSKSMGNFMTVRDFREYYDPRILRLFLLNAHYRSPLNYTEDLIDQSKSSLERLDNFYEKLKFYIDSYEEKEMSEKDTKMLDYLPVIRKEFEDSMDDDFNTAGALSALFKLVREANAYMQAQGNAKVLEKIRELLIELDLVLGILPRKDDTLLSEEIEKKIEEREQARKQKDFQKADAIRDELKEQGIILEDTPHGVRWKRA</sequence>
<dbReference type="SUPFAM" id="SSF47323">
    <property type="entry name" value="Anticodon-binding domain of a subclass of class I aminoacyl-tRNA synthetases"/>
    <property type="match status" value="1"/>
</dbReference>
<dbReference type="GO" id="GO:0005829">
    <property type="term" value="C:cytosol"/>
    <property type="evidence" value="ECO:0007669"/>
    <property type="project" value="TreeGrafter"/>
</dbReference>
<feature type="binding site" evidence="13">
    <location>
        <position position="236"/>
    </location>
    <ligand>
        <name>Zn(2+)</name>
        <dbReference type="ChEBI" id="CHEBI:29105"/>
    </ligand>
</feature>
<dbReference type="InterPro" id="IPR056411">
    <property type="entry name" value="CysS_C"/>
</dbReference>
<dbReference type="Proteomes" id="UP000214588">
    <property type="component" value="Unassembled WGS sequence"/>
</dbReference>
<evidence type="ECO:0000256" key="6">
    <source>
        <dbReference type="ARBA" id="ARBA00022723"/>
    </source>
</evidence>
<gene>
    <name evidence="13" type="primary">cysS</name>
    <name evidence="15" type="ORF">CDO51_03140</name>
</gene>
<comment type="similarity">
    <text evidence="2 13">Belongs to the class-I aminoacyl-tRNA synthetase family.</text>
</comment>
<dbReference type="InterPro" id="IPR024909">
    <property type="entry name" value="Cys-tRNA/MSH_ligase"/>
</dbReference>
<keyword evidence="7 13" id="KW-0547">Nucleotide-binding</keyword>
<evidence type="ECO:0000256" key="5">
    <source>
        <dbReference type="ARBA" id="ARBA00022598"/>
    </source>
</evidence>
<dbReference type="PANTHER" id="PTHR10890:SF3">
    <property type="entry name" value="CYSTEINE--TRNA LIGASE, CYTOPLASMIC"/>
    <property type="match status" value="1"/>
</dbReference>
<dbReference type="AlphaFoldDB" id="A0A226BZZ8"/>
<dbReference type="SUPFAM" id="SSF52374">
    <property type="entry name" value="Nucleotidylyl transferase"/>
    <property type="match status" value="1"/>
</dbReference>
<evidence type="ECO:0000256" key="4">
    <source>
        <dbReference type="ARBA" id="ARBA00022490"/>
    </source>
</evidence>
<evidence type="ECO:0000256" key="2">
    <source>
        <dbReference type="ARBA" id="ARBA00005594"/>
    </source>
</evidence>
<keyword evidence="11 13" id="KW-0030">Aminoacyl-tRNA synthetase</keyword>
<dbReference type="GO" id="GO:0008270">
    <property type="term" value="F:zinc ion binding"/>
    <property type="evidence" value="ECO:0007669"/>
    <property type="project" value="UniProtKB-UniRule"/>
</dbReference>
<keyword evidence="9 13" id="KW-0067">ATP-binding</keyword>
<comment type="subunit">
    <text evidence="3 13">Monomer.</text>
</comment>
<evidence type="ECO:0000256" key="8">
    <source>
        <dbReference type="ARBA" id="ARBA00022833"/>
    </source>
</evidence>
<keyword evidence="5 13" id="KW-0436">Ligase</keyword>
<dbReference type="Pfam" id="PF23493">
    <property type="entry name" value="CysS_C"/>
    <property type="match status" value="1"/>
</dbReference>
<evidence type="ECO:0000256" key="7">
    <source>
        <dbReference type="ARBA" id="ARBA00022741"/>
    </source>
</evidence>
<dbReference type="InterPro" id="IPR009080">
    <property type="entry name" value="tRNAsynth_Ia_anticodon-bd"/>
</dbReference>